<keyword evidence="4" id="KW-1003">Cell membrane</keyword>
<protein>
    <recommendedName>
        <fullName evidence="3">histidine kinase</fullName>
        <ecNumber evidence="3">2.7.13.3</ecNumber>
    </recommendedName>
</protein>
<dbReference type="InterPro" id="IPR006189">
    <property type="entry name" value="CHASE_dom"/>
</dbReference>
<dbReference type="EC" id="2.7.13.3" evidence="3"/>
<evidence type="ECO:0000259" key="17">
    <source>
        <dbReference type="PROSITE" id="PS50110"/>
    </source>
</evidence>
<dbReference type="KEGG" id="cate:C2869_20475"/>
<dbReference type="Proteomes" id="UP000244441">
    <property type="component" value="Chromosome"/>
</dbReference>
<dbReference type="Gene3D" id="3.30.450.350">
    <property type="entry name" value="CHASE domain"/>
    <property type="match status" value="1"/>
</dbReference>
<accession>A0A2S0VWR7</accession>
<dbReference type="InterPro" id="IPR042240">
    <property type="entry name" value="CHASE_sf"/>
</dbReference>
<dbReference type="PROSITE" id="PS50110">
    <property type="entry name" value="RESPONSE_REGULATORY"/>
    <property type="match status" value="2"/>
</dbReference>
<proteinExistence type="predicted"/>
<dbReference type="PANTHER" id="PTHR45339">
    <property type="entry name" value="HYBRID SIGNAL TRANSDUCTION HISTIDINE KINASE J"/>
    <property type="match status" value="1"/>
</dbReference>
<evidence type="ECO:0000256" key="2">
    <source>
        <dbReference type="ARBA" id="ARBA00004651"/>
    </source>
</evidence>
<dbReference type="Pfam" id="PF00072">
    <property type="entry name" value="Response_reg"/>
    <property type="match status" value="2"/>
</dbReference>
<gene>
    <name evidence="18" type="ORF">C2869_20475</name>
</gene>
<dbReference type="GO" id="GO:0005886">
    <property type="term" value="C:plasma membrane"/>
    <property type="evidence" value="ECO:0007669"/>
    <property type="project" value="UniProtKB-SubCell"/>
</dbReference>
<organism evidence="18 19">
    <name type="scientific">Saccharobesus litoralis</name>
    <dbReference type="NCBI Taxonomy" id="2172099"/>
    <lineage>
        <taxon>Bacteria</taxon>
        <taxon>Pseudomonadati</taxon>
        <taxon>Pseudomonadota</taxon>
        <taxon>Gammaproteobacteria</taxon>
        <taxon>Alteromonadales</taxon>
        <taxon>Alteromonadaceae</taxon>
        <taxon>Saccharobesus</taxon>
    </lineage>
</organism>
<dbReference type="EMBL" id="CP026604">
    <property type="protein sequence ID" value="AWB68623.1"/>
    <property type="molecule type" value="Genomic_DNA"/>
</dbReference>
<evidence type="ECO:0000313" key="18">
    <source>
        <dbReference type="EMBL" id="AWB68623.1"/>
    </source>
</evidence>
<dbReference type="SUPFAM" id="SSF47384">
    <property type="entry name" value="Homodimeric domain of signal transducing histidine kinase"/>
    <property type="match status" value="1"/>
</dbReference>
<feature type="domain" description="Response regulatory" evidence="17">
    <location>
        <begin position="644"/>
        <end position="763"/>
    </location>
</feature>
<dbReference type="CDD" id="cd17546">
    <property type="entry name" value="REC_hyHK_CKI1_RcsC-like"/>
    <property type="match status" value="1"/>
</dbReference>
<dbReference type="Pfam" id="PF03924">
    <property type="entry name" value="CHASE"/>
    <property type="match status" value="1"/>
</dbReference>
<evidence type="ECO:0000256" key="14">
    <source>
        <dbReference type="PROSITE-ProRule" id="PRU00169"/>
    </source>
</evidence>
<evidence type="ECO:0000256" key="1">
    <source>
        <dbReference type="ARBA" id="ARBA00000085"/>
    </source>
</evidence>
<evidence type="ECO:0000259" key="16">
    <source>
        <dbReference type="PROSITE" id="PS50109"/>
    </source>
</evidence>
<evidence type="ECO:0000256" key="6">
    <source>
        <dbReference type="ARBA" id="ARBA00022679"/>
    </source>
</evidence>
<keyword evidence="9" id="KW-0418">Kinase</keyword>
<dbReference type="CDD" id="cd00082">
    <property type="entry name" value="HisKA"/>
    <property type="match status" value="1"/>
</dbReference>
<dbReference type="Gene3D" id="3.30.565.10">
    <property type="entry name" value="Histidine kinase-like ATPase, C-terminal domain"/>
    <property type="match status" value="1"/>
</dbReference>
<dbReference type="PROSITE" id="PS50109">
    <property type="entry name" value="HIS_KIN"/>
    <property type="match status" value="1"/>
</dbReference>
<dbReference type="FunFam" id="3.30.565.10:FF:000010">
    <property type="entry name" value="Sensor histidine kinase RcsC"/>
    <property type="match status" value="1"/>
</dbReference>
<dbReference type="GO" id="GO:0005524">
    <property type="term" value="F:ATP binding"/>
    <property type="evidence" value="ECO:0007669"/>
    <property type="project" value="UniProtKB-KW"/>
</dbReference>
<keyword evidence="6" id="KW-0808">Transferase</keyword>
<comment type="subcellular location">
    <subcellularLocation>
        <location evidence="2">Cell membrane</location>
        <topology evidence="2">Multi-pass membrane protein</topology>
    </subcellularLocation>
</comment>
<dbReference type="SMART" id="SM00387">
    <property type="entry name" value="HATPase_c"/>
    <property type="match status" value="1"/>
</dbReference>
<dbReference type="InterPro" id="IPR011006">
    <property type="entry name" value="CheY-like_superfamily"/>
</dbReference>
<feature type="domain" description="Histidine kinase" evidence="16">
    <location>
        <begin position="395"/>
        <end position="625"/>
    </location>
</feature>
<evidence type="ECO:0000256" key="11">
    <source>
        <dbReference type="ARBA" id="ARBA00022989"/>
    </source>
</evidence>
<comment type="catalytic activity">
    <reaction evidence="1">
        <text>ATP + protein L-histidine = ADP + protein N-phospho-L-histidine.</text>
        <dbReference type="EC" id="2.7.13.3"/>
    </reaction>
</comment>
<evidence type="ECO:0000256" key="13">
    <source>
        <dbReference type="ARBA" id="ARBA00023136"/>
    </source>
</evidence>
<dbReference type="SMART" id="SM00448">
    <property type="entry name" value="REC"/>
    <property type="match status" value="2"/>
</dbReference>
<dbReference type="RefSeq" id="WP_108604675.1">
    <property type="nucleotide sequence ID" value="NZ_CP026604.1"/>
</dbReference>
<dbReference type="InterPro" id="IPR001789">
    <property type="entry name" value="Sig_transdc_resp-reg_receiver"/>
</dbReference>
<dbReference type="InterPro" id="IPR003661">
    <property type="entry name" value="HisK_dim/P_dom"/>
</dbReference>
<dbReference type="PRINTS" id="PR00344">
    <property type="entry name" value="BCTRLSENSOR"/>
</dbReference>
<feature type="modified residue" description="4-aspartylphosphate" evidence="14">
    <location>
        <position position="694"/>
    </location>
</feature>
<name>A0A2S0VWR7_9ALTE</name>
<dbReference type="OrthoDB" id="9810730at2"/>
<dbReference type="Gene3D" id="1.10.287.130">
    <property type="match status" value="1"/>
</dbReference>
<reference evidence="18 19" key="1">
    <citation type="submission" date="2018-01" db="EMBL/GenBank/DDBJ databases">
        <title>Genome sequence of a Cantenovulum-like bacteria.</title>
        <authorList>
            <person name="Tan W.R."/>
            <person name="Lau N.-S."/>
            <person name="Go F."/>
            <person name="Amirul A.-A.A."/>
        </authorList>
    </citation>
    <scope>NUCLEOTIDE SEQUENCE [LARGE SCALE GENOMIC DNA]</scope>
    <source>
        <strain evidence="18 19">CCB-QB4</strain>
    </source>
</reference>
<dbReference type="InterPro" id="IPR004358">
    <property type="entry name" value="Sig_transdc_His_kin-like_C"/>
</dbReference>
<dbReference type="GO" id="GO:0000155">
    <property type="term" value="F:phosphorelay sensor kinase activity"/>
    <property type="evidence" value="ECO:0007669"/>
    <property type="project" value="InterPro"/>
</dbReference>
<keyword evidence="5 14" id="KW-0597">Phosphoprotein</keyword>
<dbReference type="AlphaFoldDB" id="A0A2S0VWR7"/>
<keyword evidence="13" id="KW-0472">Membrane</keyword>
<feature type="modified residue" description="4-aspartylphosphate" evidence="14">
    <location>
        <position position="834"/>
    </location>
</feature>
<feature type="domain" description="Response regulatory" evidence="17">
    <location>
        <begin position="784"/>
        <end position="903"/>
    </location>
</feature>
<keyword evidence="8" id="KW-0547">Nucleotide-binding</keyword>
<dbReference type="InterPro" id="IPR036890">
    <property type="entry name" value="HATPase_C_sf"/>
</dbReference>
<dbReference type="FunFam" id="1.10.287.130:FF:000003">
    <property type="entry name" value="Histidine kinase"/>
    <property type="match status" value="1"/>
</dbReference>
<evidence type="ECO:0000256" key="9">
    <source>
        <dbReference type="ARBA" id="ARBA00022777"/>
    </source>
</evidence>
<dbReference type="PANTHER" id="PTHR45339:SF1">
    <property type="entry name" value="HYBRID SIGNAL TRANSDUCTION HISTIDINE KINASE J"/>
    <property type="match status" value="1"/>
</dbReference>
<evidence type="ECO:0000256" key="5">
    <source>
        <dbReference type="ARBA" id="ARBA00022553"/>
    </source>
</evidence>
<evidence type="ECO:0000313" key="19">
    <source>
        <dbReference type="Proteomes" id="UP000244441"/>
    </source>
</evidence>
<evidence type="ECO:0000256" key="8">
    <source>
        <dbReference type="ARBA" id="ARBA00022741"/>
    </source>
</evidence>
<evidence type="ECO:0000256" key="15">
    <source>
        <dbReference type="SAM" id="Coils"/>
    </source>
</evidence>
<dbReference type="InterPro" id="IPR036097">
    <property type="entry name" value="HisK_dim/P_sf"/>
</dbReference>
<keyword evidence="15" id="KW-0175">Coiled coil</keyword>
<dbReference type="SMART" id="SM00388">
    <property type="entry name" value="HisKA"/>
    <property type="match status" value="1"/>
</dbReference>
<dbReference type="Pfam" id="PF00512">
    <property type="entry name" value="HisKA"/>
    <property type="match status" value="1"/>
</dbReference>
<dbReference type="InterPro" id="IPR003594">
    <property type="entry name" value="HATPase_dom"/>
</dbReference>
<evidence type="ECO:0000256" key="12">
    <source>
        <dbReference type="ARBA" id="ARBA00023012"/>
    </source>
</evidence>
<evidence type="ECO:0000256" key="3">
    <source>
        <dbReference type="ARBA" id="ARBA00012438"/>
    </source>
</evidence>
<dbReference type="SUPFAM" id="SSF55874">
    <property type="entry name" value="ATPase domain of HSP90 chaperone/DNA topoisomerase II/histidine kinase"/>
    <property type="match status" value="1"/>
</dbReference>
<dbReference type="Pfam" id="PF02518">
    <property type="entry name" value="HATPase_c"/>
    <property type="match status" value="1"/>
</dbReference>
<dbReference type="CDD" id="cd16922">
    <property type="entry name" value="HATPase_EvgS-ArcB-TorS-like"/>
    <property type="match status" value="1"/>
</dbReference>
<evidence type="ECO:0000256" key="4">
    <source>
        <dbReference type="ARBA" id="ARBA00022475"/>
    </source>
</evidence>
<keyword evidence="19" id="KW-1185">Reference proteome</keyword>
<keyword evidence="11" id="KW-1133">Transmembrane helix</keyword>
<keyword evidence="7" id="KW-0812">Transmembrane</keyword>
<keyword evidence="12" id="KW-0902">Two-component regulatory system</keyword>
<sequence>MVRSRRLNKPWLVAIALFLLGLVATSIVYQVKLTSEKEQSQTRFKIEANLRAKDIEAEFNRSYFQIASVGNLFISSQWVSHQEFLDFVAQVFPSFPESRRISIMAHLPHQQRQQFINSMRDNPEPYFKSFEFFDYQDQQKVTPPTIVGDKFTVLQYSYPIAFNMNFYGRNITPASPIWKNIAPVIFSGHALVSHITPPIMPITKQPFFLYQYPILKKTAKGQEEVVGLVVSSQYVSDVFKGNAVQKSRDRYHYLLIDHQGNQFTFPEEQLVDKNQRIPITDQQASYIQELNILGSRWQLIIQPKQKLTNTSSELLNNIWIAGVIISLTLALIAKLVYSQQTFLSEQVNLKTLALNKTLQQVNQQKGQLKQQNTQLELAVEQAKQAAKVKSEFLANMSHEIRTPLNGIVGFTEILKGTPLNQAQLEYLSKMEFSVKHLMTVINDILDFSKIESGNIKLEQAPMSIYSVIDYIKMSFEDIALQKGVQFNVELAKNVHPDLMGDLVRVNQILLNLCSNALKFTSQGSVTVKISMRDITLNHVNAAEQAPAYQVIFQVIDTGIGMNEATVETLFQAFTQADTSTTRRFGGTGLGLTISQKLCQLMGGQITVDSVEGVGSTFTANLVLQLNNKILVNDCQTCQFDENCNVLVIDDNPIALKMLEQFLTRMQVSPTPVTTAKHGLQLLQQSVQYQIILLDWTMPEMDGEQFMHELAAMNLGYSPKVIVISAYDTALIKKASENLPLPIQHIIQKPCSERSLYNHMQACLNNENYCQESVQEEHTALQGLNILVVEDNEINQVIIGVMLKSEGILFTTANNGKQALSELEQNTNYNVILMDIHMPEMDGVEATNHIRQHTNKQIANKPIIALTANVMNEDVEQYLAVGMNAHIAKPIDKQALKNAILALI</sequence>
<dbReference type="InterPro" id="IPR005467">
    <property type="entry name" value="His_kinase_dom"/>
</dbReference>
<dbReference type="SUPFAM" id="SSF52172">
    <property type="entry name" value="CheY-like"/>
    <property type="match status" value="2"/>
</dbReference>
<evidence type="ECO:0000256" key="7">
    <source>
        <dbReference type="ARBA" id="ARBA00022692"/>
    </source>
</evidence>
<feature type="coiled-coil region" evidence="15">
    <location>
        <begin position="354"/>
        <end position="385"/>
    </location>
</feature>
<evidence type="ECO:0000256" key="10">
    <source>
        <dbReference type="ARBA" id="ARBA00022840"/>
    </source>
</evidence>
<keyword evidence="10" id="KW-0067">ATP-binding</keyword>
<dbReference type="Gene3D" id="3.40.50.2300">
    <property type="match status" value="2"/>
</dbReference>